<gene>
    <name evidence="2" type="ORF">FSP39_008049</name>
</gene>
<dbReference type="Gene3D" id="3.40.50.150">
    <property type="entry name" value="Vaccinia Virus protein VP39"/>
    <property type="match status" value="1"/>
</dbReference>
<dbReference type="AlphaFoldDB" id="A0AA88Y2U8"/>
<name>A0AA88Y2U8_PINIB</name>
<dbReference type="InterPro" id="IPR029063">
    <property type="entry name" value="SAM-dependent_MTases_sf"/>
</dbReference>
<feature type="domain" description="Methyltransferase" evidence="1">
    <location>
        <begin position="149"/>
        <end position="258"/>
    </location>
</feature>
<sequence length="332" mass="38256">RYVEEWLGCMVAVRFVNVKDDRYWLSVDSDWMQEQSFMASLLPIYGMKVSELKQCFREDGPNGFAYDHDQELISWIDEYKKKQMESSWIKDNVDPVISYLQNIEGYNYETLPEFSEWLDKDRKNIAEIGWIEENISPLIDLIRTKHGPALNILDIGCGIGRLPLGLGKKYPESTVYGVDEAEDCIEKANALSKEGNYTNVNFIFGKADDLPAKWNEMFDLVIMLDVLHDLADPDKVITEVKRIMKPEGLFVAFDPLVHSYHGDNTEDQGRYYFFSLFVCLPCSLSREPSAGLGMGWGYENKVKFLRESGFKLVSINNEDYAKMTFRVVCQKA</sequence>
<dbReference type="InterPro" id="IPR025714">
    <property type="entry name" value="Methyltranfer_dom"/>
</dbReference>
<evidence type="ECO:0000313" key="2">
    <source>
        <dbReference type="EMBL" id="KAK3092864.1"/>
    </source>
</evidence>
<organism evidence="2 3">
    <name type="scientific">Pinctada imbricata</name>
    <name type="common">Atlantic pearl-oyster</name>
    <name type="synonym">Pinctada martensii</name>
    <dbReference type="NCBI Taxonomy" id="66713"/>
    <lineage>
        <taxon>Eukaryota</taxon>
        <taxon>Metazoa</taxon>
        <taxon>Spiralia</taxon>
        <taxon>Lophotrochozoa</taxon>
        <taxon>Mollusca</taxon>
        <taxon>Bivalvia</taxon>
        <taxon>Autobranchia</taxon>
        <taxon>Pteriomorphia</taxon>
        <taxon>Pterioida</taxon>
        <taxon>Pterioidea</taxon>
        <taxon>Pteriidae</taxon>
        <taxon>Pinctada</taxon>
    </lineage>
</organism>
<proteinExistence type="predicted"/>
<dbReference type="SUPFAM" id="SSF53335">
    <property type="entry name" value="S-adenosyl-L-methionine-dependent methyltransferases"/>
    <property type="match status" value="1"/>
</dbReference>
<reference evidence="2" key="1">
    <citation type="submission" date="2019-08" db="EMBL/GenBank/DDBJ databases">
        <title>The improved chromosome-level genome for the pearl oyster Pinctada fucata martensii using PacBio sequencing and Hi-C.</title>
        <authorList>
            <person name="Zheng Z."/>
        </authorList>
    </citation>
    <scope>NUCLEOTIDE SEQUENCE</scope>
    <source>
        <strain evidence="2">ZZ-2019</strain>
        <tissue evidence="2">Adductor muscle</tissue>
    </source>
</reference>
<evidence type="ECO:0000313" key="3">
    <source>
        <dbReference type="Proteomes" id="UP001186944"/>
    </source>
</evidence>
<dbReference type="PANTHER" id="PTHR45128">
    <property type="entry name" value="METHYLTRANSFERASE TYPE 11"/>
    <property type="match status" value="1"/>
</dbReference>
<comment type="caution">
    <text evidence="2">The sequence shown here is derived from an EMBL/GenBank/DDBJ whole genome shotgun (WGS) entry which is preliminary data.</text>
</comment>
<accession>A0AA88Y2U8</accession>
<dbReference type="CDD" id="cd02440">
    <property type="entry name" value="AdoMet_MTases"/>
    <property type="match status" value="1"/>
</dbReference>
<protein>
    <recommendedName>
        <fullName evidence="1">Methyltransferase domain-containing protein</fullName>
    </recommendedName>
</protein>
<dbReference type="PANTHER" id="PTHR45128:SF1">
    <property type="entry name" value="S-ADENOSYLMETHIONINE-DEPENDENT METHYLTRANSFERASE RV2258C"/>
    <property type="match status" value="1"/>
</dbReference>
<dbReference type="EMBL" id="VSWD01000009">
    <property type="protein sequence ID" value="KAK3092864.1"/>
    <property type="molecule type" value="Genomic_DNA"/>
</dbReference>
<keyword evidence="3" id="KW-1185">Reference proteome</keyword>
<dbReference type="Pfam" id="PF13847">
    <property type="entry name" value="Methyltransf_31"/>
    <property type="match status" value="1"/>
</dbReference>
<dbReference type="InterPro" id="IPR053173">
    <property type="entry name" value="SAM-binding_MTase"/>
</dbReference>
<dbReference type="Proteomes" id="UP001186944">
    <property type="component" value="Unassembled WGS sequence"/>
</dbReference>
<evidence type="ECO:0000259" key="1">
    <source>
        <dbReference type="Pfam" id="PF13847"/>
    </source>
</evidence>
<feature type="non-terminal residue" evidence="2">
    <location>
        <position position="1"/>
    </location>
</feature>